<dbReference type="OrthoDB" id="2392202at2759"/>
<evidence type="ECO:0000256" key="1">
    <source>
        <dbReference type="SAM" id="MobiDB-lite"/>
    </source>
</evidence>
<dbReference type="Gene3D" id="1.10.1520.10">
    <property type="entry name" value="Ribonuclease III domain"/>
    <property type="match status" value="1"/>
</dbReference>
<feature type="region of interest" description="Disordered" evidence="1">
    <location>
        <begin position="142"/>
        <end position="167"/>
    </location>
</feature>
<dbReference type="Pfam" id="PF14622">
    <property type="entry name" value="Ribonucleas_3_3"/>
    <property type="match status" value="1"/>
</dbReference>
<dbReference type="AlphaFoldDB" id="A0A397SGI3"/>
<feature type="region of interest" description="Disordered" evidence="1">
    <location>
        <begin position="252"/>
        <end position="316"/>
    </location>
</feature>
<dbReference type="InterPro" id="IPR000999">
    <property type="entry name" value="RNase_III_dom"/>
</dbReference>
<feature type="compositionally biased region" description="Low complexity" evidence="1">
    <location>
        <begin position="147"/>
        <end position="159"/>
    </location>
</feature>
<dbReference type="InterPro" id="IPR036389">
    <property type="entry name" value="RNase_III_sf"/>
</dbReference>
<dbReference type="GO" id="GO:0006396">
    <property type="term" value="P:RNA processing"/>
    <property type="evidence" value="ECO:0007669"/>
    <property type="project" value="InterPro"/>
</dbReference>
<protein>
    <recommendedName>
        <fullName evidence="2">RNase III domain-containing protein</fullName>
    </recommendedName>
</protein>
<evidence type="ECO:0000313" key="3">
    <source>
        <dbReference type="EMBL" id="RIA85313.1"/>
    </source>
</evidence>
<dbReference type="CDD" id="cd00593">
    <property type="entry name" value="RIBOc"/>
    <property type="match status" value="1"/>
</dbReference>
<keyword evidence="4" id="KW-1185">Reference proteome</keyword>
<gene>
    <name evidence="3" type="ORF">C1645_808337</name>
</gene>
<sequence length="585" mass="67186">MVFHSHNVITDEKTGIVHNLCCYKECVINDEKTKDDDIIVNTTSRDCLTKSQTKPLLSYNKDEIILDKPTSRYIIENEDCPEPLEIQKKPPQRKGPKFKLKLSSDIVSKSYRKKHKAYKAAMLNSTSSDYLSDEFIEMDTDTESIDNDSNVNSSTNSVSRKASEEMSYDEKCEEECVEIDSTEFSSTKDYNMHDDNMTYSSISSKIKDNFNPRIIDTNSQQNSNSESIESFHKAIEDARSAMISLIDKFQFERRSESQSSQENSNKVSRKGSQGELVPVGISKSNIINTDKISSKKKKKDRKVQSRFGTSESPIDLDDDRSQVVPIVLIEDTMKSKKNSLESKVKSVQNQDNMMINWFDRDDFRKFMLDSAKRRLETLDDVMYSSKKYVKVEKFPTSRLRGSYAYLDNQNDCIESPIVQIPEIPIFKNQDYLKLALTHNSVHSNRQNYVDDESLEIFEVFGDCILSTTISQMAYEKFKDQLTPNLLEKIHIYLCSNYSLCQFAKMLKLQDLIYARKPFLSIKEVAKIFVALLAAIIMDSGREIVVDFIRKLIGPTMDQLVRNGNFVGKQINDTNEKIPIKNVVND</sequence>
<dbReference type="SMART" id="SM00535">
    <property type="entry name" value="RIBOc"/>
    <property type="match status" value="1"/>
</dbReference>
<evidence type="ECO:0000313" key="4">
    <source>
        <dbReference type="Proteomes" id="UP000265703"/>
    </source>
</evidence>
<dbReference type="GO" id="GO:0004525">
    <property type="term" value="F:ribonuclease III activity"/>
    <property type="evidence" value="ECO:0007669"/>
    <property type="project" value="InterPro"/>
</dbReference>
<accession>A0A397SGI3</accession>
<organism evidence="3 4">
    <name type="scientific">Glomus cerebriforme</name>
    <dbReference type="NCBI Taxonomy" id="658196"/>
    <lineage>
        <taxon>Eukaryota</taxon>
        <taxon>Fungi</taxon>
        <taxon>Fungi incertae sedis</taxon>
        <taxon>Mucoromycota</taxon>
        <taxon>Glomeromycotina</taxon>
        <taxon>Glomeromycetes</taxon>
        <taxon>Glomerales</taxon>
        <taxon>Glomeraceae</taxon>
        <taxon>Glomus</taxon>
    </lineage>
</organism>
<dbReference type="PROSITE" id="PS50142">
    <property type="entry name" value="RNASE_3_2"/>
    <property type="match status" value="1"/>
</dbReference>
<comment type="caution">
    <text evidence="3">The sequence shown here is derived from an EMBL/GenBank/DDBJ whole genome shotgun (WGS) entry which is preliminary data.</text>
</comment>
<feature type="domain" description="RNase III" evidence="2">
    <location>
        <begin position="426"/>
        <end position="540"/>
    </location>
</feature>
<dbReference type="SUPFAM" id="SSF69065">
    <property type="entry name" value="RNase III domain-like"/>
    <property type="match status" value="1"/>
</dbReference>
<dbReference type="EMBL" id="QKYT01000434">
    <property type="protein sequence ID" value="RIA85313.1"/>
    <property type="molecule type" value="Genomic_DNA"/>
</dbReference>
<name>A0A397SGI3_9GLOM</name>
<evidence type="ECO:0000259" key="2">
    <source>
        <dbReference type="PROSITE" id="PS50142"/>
    </source>
</evidence>
<dbReference type="Proteomes" id="UP000265703">
    <property type="component" value="Unassembled WGS sequence"/>
</dbReference>
<feature type="compositionally biased region" description="Low complexity" evidence="1">
    <location>
        <begin position="281"/>
        <end position="291"/>
    </location>
</feature>
<reference evidence="3 4" key="1">
    <citation type="submission" date="2018-06" db="EMBL/GenBank/DDBJ databases">
        <title>Comparative genomics reveals the genomic features of Rhizophagus irregularis, R. cerebriforme, R. diaphanum and Gigaspora rosea, and their symbiotic lifestyle signature.</title>
        <authorList>
            <person name="Morin E."/>
            <person name="San Clemente H."/>
            <person name="Chen E.C.H."/>
            <person name="De La Providencia I."/>
            <person name="Hainaut M."/>
            <person name="Kuo A."/>
            <person name="Kohler A."/>
            <person name="Murat C."/>
            <person name="Tang N."/>
            <person name="Roy S."/>
            <person name="Loubradou J."/>
            <person name="Henrissat B."/>
            <person name="Grigoriev I.V."/>
            <person name="Corradi N."/>
            <person name="Roux C."/>
            <person name="Martin F.M."/>
        </authorList>
    </citation>
    <scope>NUCLEOTIDE SEQUENCE [LARGE SCALE GENOMIC DNA]</scope>
    <source>
        <strain evidence="3 4">DAOM 227022</strain>
    </source>
</reference>
<proteinExistence type="predicted"/>